<comment type="caution">
    <text evidence="1">The sequence shown here is derived from an EMBL/GenBank/DDBJ whole genome shotgun (WGS) entry which is preliminary data.</text>
</comment>
<organism evidence="1 2">
    <name type="scientific">Cetraspora pellucida</name>
    <dbReference type="NCBI Taxonomy" id="1433469"/>
    <lineage>
        <taxon>Eukaryota</taxon>
        <taxon>Fungi</taxon>
        <taxon>Fungi incertae sedis</taxon>
        <taxon>Mucoromycota</taxon>
        <taxon>Glomeromycotina</taxon>
        <taxon>Glomeromycetes</taxon>
        <taxon>Diversisporales</taxon>
        <taxon>Gigasporaceae</taxon>
        <taxon>Cetraspora</taxon>
    </lineage>
</organism>
<gene>
    <name evidence="1" type="ORF">CPELLU_LOCUS19930</name>
</gene>
<feature type="non-terminal residue" evidence="1">
    <location>
        <position position="1"/>
    </location>
</feature>
<dbReference type="AlphaFoldDB" id="A0A9N9KFR1"/>
<dbReference type="Proteomes" id="UP000789759">
    <property type="component" value="Unassembled WGS sequence"/>
</dbReference>
<dbReference type="OrthoDB" id="2363668at2759"/>
<keyword evidence="2" id="KW-1185">Reference proteome</keyword>
<sequence length="77" mass="9116">PKLGFNKTVAYVNYSKPTIIKWLHRYHQNKNLNSRKRPGPKHITAIIQDKKIVQMTKKKIFITSTKIQKELENKDVK</sequence>
<reference evidence="1" key="1">
    <citation type="submission" date="2021-06" db="EMBL/GenBank/DDBJ databases">
        <authorList>
            <person name="Kallberg Y."/>
            <person name="Tangrot J."/>
            <person name="Rosling A."/>
        </authorList>
    </citation>
    <scope>NUCLEOTIDE SEQUENCE</scope>
    <source>
        <strain evidence="1">FL966</strain>
    </source>
</reference>
<evidence type="ECO:0000313" key="1">
    <source>
        <dbReference type="EMBL" id="CAG8823692.1"/>
    </source>
</evidence>
<proteinExistence type="predicted"/>
<accession>A0A9N9KFR1</accession>
<protein>
    <submittedName>
        <fullName evidence="1">16960_t:CDS:1</fullName>
    </submittedName>
</protein>
<dbReference type="EMBL" id="CAJVQA010053302">
    <property type="protein sequence ID" value="CAG8823692.1"/>
    <property type="molecule type" value="Genomic_DNA"/>
</dbReference>
<evidence type="ECO:0000313" key="2">
    <source>
        <dbReference type="Proteomes" id="UP000789759"/>
    </source>
</evidence>
<feature type="non-terminal residue" evidence="1">
    <location>
        <position position="77"/>
    </location>
</feature>
<name>A0A9N9KFR1_9GLOM</name>